<evidence type="ECO:0000313" key="13">
    <source>
        <dbReference type="EMBL" id="VFK71120.1"/>
    </source>
</evidence>
<dbReference type="PANTHER" id="PTHR16631:SF17">
    <property type="entry name" value="GLUCAN ENDO-1,3-BETA-GLUCOSIDASE BTGC"/>
    <property type="match status" value="1"/>
</dbReference>
<accession>A0A451AER3</accession>
<dbReference type="AlphaFoldDB" id="A0A451AER3"/>
<organism evidence="12">
    <name type="scientific">Candidatus Kentrum sp. UNK</name>
    <dbReference type="NCBI Taxonomy" id="2126344"/>
    <lineage>
        <taxon>Bacteria</taxon>
        <taxon>Pseudomonadati</taxon>
        <taxon>Pseudomonadota</taxon>
        <taxon>Gammaproteobacteria</taxon>
        <taxon>Candidatus Kentrum</taxon>
    </lineage>
</organism>
<comment type="function">
    <text evidence="9">Glucanases play a role in cell expansion during growth, in cell-cell fusion during mating, and in spore release during sporulation. This enzyme may be involved in beta-glucan degradation. Active on laminarin and lichenan.</text>
</comment>
<comment type="subcellular location">
    <subcellularLocation>
        <location evidence="1">Cell membrane</location>
    </subcellularLocation>
</comment>
<dbReference type="InterPro" id="IPR050732">
    <property type="entry name" value="Beta-glucan_modifiers"/>
</dbReference>
<keyword evidence="6" id="KW-0119">Carbohydrate metabolism</keyword>
<dbReference type="EMBL" id="CAADGD010000051">
    <property type="protein sequence ID" value="VFK71120.1"/>
    <property type="molecule type" value="Genomic_DNA"/>
</dbReference>
<evidence type="ECO:0000256" key="9">
    <source>
        <dbReference type="ARBA" id="ARBA00037649"/>
    </source>
</evidence>
<evidence type="ECO:0000256" key="5">
    <source>
        <dbReference type="ARBA" id="ARBA00023180"/>
    </source>
</evidence>
<reference evidence="12" key="1">
    <citation type="submission" date="2019-02" db="EMBL/GenBank/DDBJ databases">
        <authorList>
            <person name="Gruber-Vodicka R. H."/>
            <person name="Seah K. B. B."/>
        </authorList>
    </citation>
    <scope>NUCLEOTIDE SEQUENCE</scope>
    <source>
        <strain evidence="13">BECK_BY19</strain>
        <strain evidence="12">BECK_BY8</strain>
    </source>
</reference>
<gene>
    <name evidence="12" type="ORF">BECKUNK1418G_GA0071005_104720</name>
    <name evidence="13" type="ORF">BECKUNK1418H_GA0071006_105120</name>
</gene>
<dbReference type="GO" id="GO:0016787">
    <property type="term" value="F:hydrolase activity"/>
    <property type="evidence" value="ECO:0007669"/>
    <property type="project" value="UniProtKB-KW"/>
</dbReference>
<proteinExistence type="predicted"/>
<dbReference type="PANTHER" id="PTHR16631">
    <property type="entry name" value="GLUCAN 1,3-BETA-GLUCOSIDASE"/>
    <property type="match status" value="1"/>
</dbReference>
<dbReference type="Gene3D" id="3.20.20.80">
    <property type="entry name" value="Glycosidases"/>
    <property type="match status" value="1"/>
</dbReference>
<keyword evidence="5" id="KW-0325">Glycoprotein</keyword>
<evidence type="ECO:0000256" key="1">
    <source>
        <dbReference type="ARBA" id="ARBA00004236"/>
    </source>
</evidence>
<dbReference type="InterPro" id="IPR017853">
    <property type="entry name" value="GH"/>
</dbReference>
<evidence type="ECO:0000256" key="2">
    <source>
        <dbReference type="ARBA" id="ARBA00022475"/>
    </source>
</evidence>
<keyword evidence="8" id="KW-0624">Polysaccharide degradation</keyword>
<evidence type="ECO:0000256" key="8">
    <source>
        <dbReference type="ARBA" id="ARBA00023326"/>
    </source>
</evidence>
<evidence type="ECO:0000256" key="4">
    <source>
        <dbReference type="ARBA" id="ARBA00023136"/>
    </source>
</evidence>
<evidence type="ECO:0000313" key="12">
    <source>
        <dbReference type="EMBL" id="VFK64518.1"/>
    </source>
</evidence>
<sequence length="288" mass="33445">MRTLRWITYEPLTMDPYTKKYPSMEEIRRELNLLRDSGFEGIITFSAKENLSSIPREAKNIGIASVIMGIMNPTDKEEVKRAINESEYVDAYCVGNMFTDDNYGVAEVIDAIERVREATNKPITTTLRPNGYLAFPSITSSIDWIFPDIHTNWYTDASAKKNLEDTKYLIDRVRDVQRMYPYKPILLKMISLPSADAKNSSPREQFKFFKSIVEYSKGYMDFPERVYPSYFSGFDIPWKTSERKWPSGEAYVGLFNKDGNPKKFIDPESKEEILVIKAFEWSDTVQRD</sequence>
<name>A0A451AER3_9GAMM</name>
<dbReference type="GO" id="GO:0000272">
    <property type="term" value="P:polysaccharide catabolic process"/>
    <property type="evidence" value="ECO:0007669"/>
    <property type="project" value="UniProtKB-KW"/>
</dbReference>
<keyword evidence="3" id="KW-0378">Hydrolase</keyword>
<dbReference type="SUPFAM" id="SSF51445">
    <property type="entry name" value="(Trans)glycosidases"/>
    <property type="match status" value="1"/>
</dbReference>
<keyword evidence="4" id="KW-0472">Membrane</keyword>
<evidence type="ECO:0000256" key="3">
    <source>
        <dbReference type="ARBA" id="ARBA00022801"/>
    </source>
</evidence>
<dbReference type="EMBL" id="CAADFZ010000047">
    <property type="protein sequence ID" value="VFK64518.1"/>
    <property type="molecule type" value="Genomic_DNA"/>
</dbReference>
<dbReference type="GO" id="GO:0005886">
    <property type="term" value="C:plasma membrane"/>
    <property type="evidence" value="ECO:0007669"/>
    <property type="project" value="UniProtKB-SubCell"/>
</dbReference>
<evidence type="ECO:0000256" key="7">
    <source>
        <dbReference type="ARBA" id="ARBA00023316"/>
    </source>
</evidence>
<evidence type="ECO:0000256" key="10">
    <source>
        <dbReference type="ARBA" id="ARBA00042373"/>
    </source>
</evidence>
<keyword evidence="2" id="KW-1003">Cell membrane</keyword>
<dbReference type="GO" id="GO:0071555">
    <property type="term" value="P:cell wall organization"/>
    <property type="evidence" value="ECO:0007669"/>
    <property type="project" value="UniProtKB-KW"/>
</dbReference>
<keyword evidence="7" id="KW-0961">Cell wall biogenesis/degradation</keyword>
<protein>
    <recommendedName>
        <fullName evidence="11">Endo-1,3-beta-glucanase btgC</fullName>
    </recommendedName>
    <alternativeName>
        <fullName evidence="10">Laminarinase btgC</fullName>
    </alternativeName>
</protein>
<evidence type="ECO:0000256" key="11">
    <source>
        <dbReference type="ARBA" id="ARBA00043078"/>
    </source>
</evidence>
<evidence type="ECO:0000256" key="6">
    <source>
        <dbReference type="ARBA" id="ARBA00023277"/>
    </source>
</evidence>